<evidence type="ECO:0000256" key="1">
    <source>
        <dbReference type="SAM" id="SignalP"/>
    </source>
</evidence>
<keyword evidence="1" id="KW-0732">Signal</keyword>
<dbReference type="eggNOG" id="COG3772">
    <property type="taxonomic scope" value="Bacteria"/>
</dbReference>
<dbReference type="AlphaFoldDB" id="G9ESQ4"/>
<evidence type="ECO:0000313" key="3">
    <source>
        <dbReference type="Proteomes" id="UP000002770"/>
    </source>
</evidence>
<evidence type="ECO:0000313" key="2">
    <source>
        <dbReference type="EMBL" id="EHL29735.1"/>
    </source>
</evidence>
<evidence type="ECO:0008006" key="4">
    <source>
        <dbReference type="Google" id="ProtNLM"/>
    </source>
</evidence>
<dbReference type="HOGENOM" id="CLU_047520_0_0_6"/>
<dbReference type="EMBL" id="JH413846">
    <property type="protein sequence ID" value="EHL29735.1"/>
    <property type="molecule type" value="Genomic_DNA"/>
</dbReference>
<gene>
    <name evidence="2" type="ORF">LDG_8325</name>
</gene>
<name>G9ESQ4_9GAMM</name>
<dbReference type="NCBIfam" id="TIGR03755">
    <property type="entry name" value="conj_TIGR03755"/>
    <property type="match status" value="1"/>
</dbReference>
<reference evidence="2 3" key="1">
    <citation type="journal article" date="2011" name="BMC Genomics">
        <title>Insight into cross-talk between intra-amoebal pathogens.</title>
        <authorList>
            <person name="Gimenez G."/>
            <person name="Bertelli C."/>
            <person name="Moliner C."/>
            <person name="Robert C."/>
            <person name="Raoult D."/>
            <person name="Fournier P.E."/>
            <person name="Greub G."/>
        </authorList>
    </citation>
    <scope>NUCLEOTIDE SEQUENCE [LARGE SCALE GENOMIC DNA]</scope>
    <source>
        <strain evidence="2 3">LLAP12</strain>
    </source>
</reference>
<dbReference type="OrthoDB" id="8553954at2"/>
<keyword evidence="3" id="KW-1185">Reference proteome</keyword>
<accession>G9ESQ4</accession>
<proteinExistence type="predicted"/>
<feature type="signal peptide" evidence="1">
    <location>
        <begin position="1"/>
        <end position="18"/>
    </location>
</feature>
<dbReference type="Proteomes" id="UP000002770">
    <property type="component" value="Unassembled WGS sequence"/>
</dbReference>
<dbReference type="RefSeq" id="WP_006872204.1">
    <property type="nucleotide sequence ID" value="NZ_JH413846.1"/>
</dbReference>
<feature type="chain" id="PRO_5003520955" description="Integrating conjugative element protein" evidence="1">
    <location>
        <begin position="19"/>
        <end position="468"/>
    </location>
</feature>
<dbReference type="STRING" id="658187.LDG_8325"/>
<protein>
    <recommendedName>
        <fullName evidence="4">Integrating conjugative element protein</fullName>
    </recommendedName>
</protein>
<dbReference type="InterPro" id="IPR021204">
    <property type="entry name" value="Integr_conj_element_PFL4711"/>
</dbReference>
<sequence length="468" mass="50729">MKLSAVTLSVLMSTGALASSLFPNQSEYYYQLGSSSDVFVPPVNRDQTITIGGYINGGGLNCNLFNSVVSITNTLQDLKSTVNGMPATVIDNLKGSVVGFPLYKLQQSMPGLYNMLQNAAAGGQNEFAMRVADCQATKRALEEGNSPINGMLSVSDSQGWLDAAQRARKGEAVDVTKTAKDIANKGEEYGLPWVHRAAGNSGGSNQVSIKVINDVVIAGYNVLLTPSGGSSRALDDVTAASNDNLKNNHFVQIWPDPKKAAHWAVMVLGDIQITHKKNASDKDVQAGIGLSTLLQSCPKSASSATCVSNVSAAVWKLVDKEWPLTEENLRKISASNVVITDEIITAIQRMPREQQIMTVSKLGEEIAIQNLMDEAIMLRHLLQAGMQIQEVQHLKPAQVMVTSALNKLDKEIHSLSFESDVRKKMMTQTLNLIMDLRTHDLAKGMPDTTHEEDLVKNGAVYRNSDTKE</sequence>
<organism evidence="2 3">
    <name type="scientific">Legionella drancourtii LLAP12</name>
    <dbReference type="NCBI Taxonomy" id="658187"/>
    <lineage>
        <taxon>Bacteria</taxon>
        <taxon>Pseudomonadati</taxon>
        <taxon>Pseudomonadota</taxon>
        <taxon>Gammaproteobacteria</taxon>
        <taxon>Legionellales</taxon>
        <taxon>Legionellaceae</taxon>
        <taxon>Legionella</taxon>
    </lineage>
</organism>
<dbReference type="InParanoid" id="G9ESQ4"/>